<sequence>MSVSKVFSPGISEFIVIEGIDLTEIKNFSEQLKEAEAEAKAALEAQSPDVPQETVAEMEKSVEREIAFEDLNTSKSELTPLIHNSTEDNSTKLEHSLSEDVKAEAIPDGDEEMVEITPSQPKEKLCFPDDASKDNSVRKLFSNNQEVSIDLTDSSDSENDSDMDLRSGPKSPQIKLKLNQMSNSTKIALPGFKKIDNIKTWIKQCSFILYYGGIDDEAKQVSHMCGRLPQPLQKTVILELSKGDDKDKTKMTVKHFEATLEKCCRKDNFEYEIMLKR</sequence>
<protein>
    <submittedName>
        <fullName evidence="2">Oidioi.mRNA.OKI2018_I69.YSR.g17132.t1.cds</fullName>
    </submittedName>
</protein>
<proteinExistence type="predicted"/>
<evidence type="ECO:0000313" key="2">
    <source>
        <dbReference type="EMBL" id="CAG5101482.1"/>
    </source>
</evidence>
<organism evidence="2 3">
    <name type="scientific">Oikopleura dioica</name>
    <name type="common">Tunicate</name>
    <dbReference type="NCBI Taxonomy" id="34765"/>
    <lineage>
        <taxon>Eukaryota</taxon>
        <taxon>Metazoa</taxon>
        <taxon>Chordata</taxon>
        <taxon>Tunicata</taxon>
        <taxon>Appendicularia</taxon>
        <taxon>Copelata</taxon>
        <taxon>Oikopleuridae</taxon>
        <taxon>Oikopleura</taxon>
    </lineage>
</organism>
<evidence type="ECO:0000313" key="3">
    <source>
        <dbReference type="Proteomes" id="UP001158576"/>
    </source>
</evidence>
<dbReference type="Proteomes" id="UP001158576">
    <property type="component" value="Chromosome YSR"/>
</dbReference>
<dbReference type="EMBL" id="OU015570">
    <property type="protein sequence ID" value="CAG5101482.1"/>
    <property type="molecule type" value="Genomic_DNA"/>
</dbReference>
<accession>A0ABN7SI98</accession>
<gene>
    <name evidence="2" type="ORF">OKIOD_LOCUS8690</name>
</gene>
<feature type="region of interest" description="Disordered" evidence="1">
    <location>
        <begin position="148"/>
        <end position="171"/>
    </location>
</feature>
<feature type="compositionally biased region" description="Acidic residues" evidence="1">
    <location>
        <begin position="153"/>
        <end position="162"/>
    </location>
</feature>
<reference evidence="2 3" key="1">
    <citation type="submission" date="2021-04" db="EMBL/GenBank/DDBJ databases">
        <authorList>
            <person name="Bliznina A."/>
        </authorList>
    </citation>
    <scope>NUCLEOTIDE SEQUENCE [LARGE SCALE GENOMIC DNA]</scope>
</reference>
<keyword evidence="3" id="KW-1185">Reference proteome</keyword>
<name>A0ABN7SI98_OIKDI</name>
<evidence type="ECO:0000256" key="1">
    <source>
        <dbReference type="SAM" id="MobiDB-lite"/>
    </source>
</evidence>